<evidence type="ECO:0000259" key="10">
    <source>
        <dbReference type="Pfam" id="PF12627"/>
    </source>
</evidence>
<gene>
    <name evidence="11" type="ORF">GRI58_10115</name>
</gene>
<dbReference type="Gene3D" id="3.30.460.10">
    <property type="entry name" value="Beta Polymerase, domain 2"/>
    <property type="match status" value="1"/>
</dbReference>
<dbReference type="InterPro" id="IPR043519">
    <property type="entry name" value="NT_sf"/>
</dbReference>
<dbReference type="GO" id="GO:0000049">
    <property type="term" value="F:tRNA binding"/>
    <property type="evidence" value="ECO:0007669"/>
    <property type="project" value="TreeGrafter"/>
</dbReference>
<dbReference type="InterPro" id="IPR002646">
    <property type="entry name" value="PolA_pol_head_dom"/>
</dbReference>
<dbReference type="Proteomes" id="UP000439780">
    <property type="component" value="Unassembled WGS sequence"/>
</dbReference>
<keyword evidence="4" id="KW-0548">Nucleotidyltransferase</keyword>
<evidence type="ECO:0000256" key="4">
    <source>
        <dbReference type="ARBA" id="ARBA00022695"/>
    </source>
</evidence>
<keyword evidence="8" id="KW-0694">RNA-binding</keyword>
<evidence type="ECO:0000256" key="3">
    <source>
        <dbReference type="ARBA" id="ARBA00022694"/>
    </source>
</evidence>
<keyword evidence="2 8" id="KW-0808">Transferase</keyword>
<name>A0A845AJY4_9SPHN</name>
<reference evidence="11 12" key="1">
    <citation type="submission" date="2019-12" db="EMBL/GenBank/DDBJ databases">
        <title>Genomic-based taxomic classification of the family Erythrobacteraceae.</title>
        <authorList>
            <person name="Xu L."/>
        </authorList>
    </citation>
    <scope>NUCLEOTIDE SEQUENCE [LARGE SCALE GENOMIC DNA]</scope>
    <source>
        <strain evidence="11 12">KEMB 9005-328</strain>
    </source>
</reference>
<feature type="domain" description="Poly A polymerase head" evidence="9">
    <location>
        <begin position="29"/>
        <end position="151"/>
    </location>
</feature>
<dbReference type="GO" id="GO:0016779">
    <property type="term" value="F:nucleotidyltransferase activity"/>
    <property type="evidence" value="ECO:0007669"/>
    <property type="project" value="UniProtKB-KW"/>
</dbReference>
<keyword evidence="5" id="KW-0479">Metal-binding</keyword>
<keyword evidence="12" id="KW-1185">Reference proteome</keyword>
<accession>A0A845AJY4</accession>
<dbReference type="SUPFAM" id="SSF81891">
    <property type="entry name" value="Poly A polymerase C-terminal region-like"/>
    <property type="match status" value="1"/>
</dbReference>
<dbReference type="PANTHER" id="PTHR46173">
    <property type="entry name" value="CCA TRNA NUCLEOTIDYLTRANSFERASE 1, MITOCHONDRIAL"/>
    <property type="match status" value="1"/>
</dbReference>
<dbReference type="SUPFAM" id="SSF81301">
    <property type="entry name" value="Nucleotidyltransferase"/>
    <property type="match status" value="1"/>
</dbReference>
<keyword evidence="6" id="KW-0547">Nucleotide-binding</keyword>
<organism evidence="11 12">
    <name type="scientific">Qipengyuania algicida</name>
    <dbReference type="NCBI Taxonomy" id="1836209"/>
    <lineage>
        <taxon>Bacteria</taxon>
        <taxon>Pseudomonadati</taxon>
        <taxon>Pseudomonadota</taxon>
        <taxon>Alphaproteobacteria</taxon>
        <taxon>Sphingomonadales</taxon>
        <taxon>Erythrobacteraceae</taxon>
        <taxon>Qipengyuania</taxon>
    </lineage>
</organism>
<dbReference type="InterPro" id="IPR032828">
    <property type="entry name" value="PolyA_RNA-bd"/>
</dbReference>
<evidence type="ECO:0000256" key="5">
    <source>
        <dbReference type="ARBA" id="ARBA00022723"/>
    </source>
</evidence>
<dbReference type="PANTHER" id="PTHR46173:SF1">
    <property type="entry name" value="CCA TRNA NUCLEOTIDYLTRANSFERASE 1, MITOCHONDRIAL"/>
    <property type="match status" value="1"/>
</dbReference>
<dbReference type="Gene3D" id="1.10.3090.10">
    <property type="entry name" value="cca-adding enzyme, domain 2"/>
    <property type="match status" value="1"/>
</dbReference>
<evidence type="ECO:0000256" key="2">
    <source>
        <dbReference type="ARBA" id="ARBA00022679"/>
    </source>
</evidence>
<dbReference type="GO" id="GO:0046872">
    <property type="term" value="F:metal ion binding"/>
    <property type="evidence" value="ECO:0007669"/>
    <property type="project" value="UniProtKB-KW"/>
</dbReference>
<protein>
    <submittedName>
        <fullName evidence="11">CCA tRNA nucleotidyltransferase</fullName>
    </submittedName>
</protein>
<evidence type="ECO:0000256" key="8">
    <source>
        <dbReference type="RuleBase" id="RU003953"/>
    </source>
</evidence>
<evidence type="ECO:0000256" key="1">
    <source>
        <dbReference type="ARBA" id="ARBA00001946"/>
    </source>
</evidence>
<feature type="domain" description="tRNA nucleotidyltransferase/poly(A) polymerase RNA and SrmB- binding" evidence="10">
    <location>
        <begin position="182"/>
        <end position="237"/>
    </location>
</feature>
<dbReference type="InterPro" id="IPR050264">
    <property type="entry name" value="Bact_CCA-adding_enz_type3_sf"/>
</dbReference>
<evidence type="ECO:0000313" key="12">
    <source>
        <dbReference type="Proteomes" id="UP000439780"/>
    </source>
</evidence>
<sequence>MIVTLPPADWTRREGLALLTRALGAENMRWVGGAVRDTLLGVSVADIDCATIHRPETVIDRCREAGIRTVPTGIDHGTVTAILADGPVEVTTLRRDVATDGRRATVSFASEWRDDAARRDFTINALYVHPETLEISDYFDGMADLEARRVRFIGDAEMRIREDYLRILRFFRFQARFGQQPDAEALAACTALAPTLKGLSRERIGGELTAILALPDPRTTVRLMADAGVLREVLPEARERELAVLDRLIPAEIVENTNADPIRRVAALVPPIPTLAEAVSARLRLSRAQRARLVCAAERNGSDANNPRALAYREGLACARDRLLLANSPVRDLDEWTVPQFPLKGGEIVARGVAAGPQVARIMQRIEKRWVEEGFPPRQRVDALLEDELKRID</sequence>
<comment type="similarity">
    <text evidence="8">Belongs to the tRNA nucleotidyltransferase/poly(A) polymerase family.</text>
</comment>
<comment type="caution">
    <text evidence="11">The sequence shown here is derived from an EMBL/GenBank/DDBJ whole genome shotgun (WGS) entry which is preliminary data.</text>
</comment>
<keyword evidence="7" id="KW-0460">Magnesium</keyword>
<dbReference type="RefSeq" id="WP_160753472.1">
    <property type="nucleotide sequence ID" value="NZ_WTYA01000007.1"/>
</dbReference>
<dbReference type="EMBL" id="WTYA01000007">
    <property type="protein sequence ID" value="MXP29175.1"/>
    <property type="molecule type" value="Genomic_DNA"/>
</dbReference>
<evidence type="ECO:0000256" key="6">
    <source>
        <dbReference type="ARBA" id="ARBA00022741"/>
    </source>
</evidence>
<dbReference type="GO" id="GO:0008033">
    <property type="term" value="P:tRNA processing"/>
    <property type="evidence" value="ECO:0007669"/>
    <property type="project" value="UniProtKB-KW"/>
</dbReference>
<proteinExistence type="inferred from homology"/>
<dbReference type="OrthoDB" id="9805698at2"/>
<dbReference type="Pfam" id="PF01743">
    <property type="entry name" value="PolyA_pol"/>
    <property type="match status" value="1"/>
</dbReference>
<evidence type="ECO:0000259" key="9">
    <source>
        <dbReference type="Pfam" id="PF01743"/>
    </source>
</evidence>
<dbReference type="GO" id="GO:0000166">
    <property type="term" value="F:nucleotide binding"/>
    <property type="evidence" value="ECO:0007669"/>
    <property type="project" value="UniProtKB-KW"/>
</dbReference>
<dbReference type="Pfam" id="PF12627">
    <property type="entry name" value="PolyA_pol_RNAbd"/>
    <property type="match status" value="1"/>
</dbReference>
<dbReference type="AlphaFoldDB" id="A0A845AJY4"/>
<comment type="cofactor">
    <cofactor evidence="1">
        <name>Mg(2+)</name>
        <dbReference type="ChEBI" id="CHEBI:18420"/>
    </cofactor>
</comment>
<keyword evidence="3" id="KW-0819">tRNA processing</keyword>
<evidence type="ECO:0000313" key="11">
    <source>
        <dbReference type="EMBL" id="MXP29175.1"/>
    </source>
</evidence>
<dbReference type="CDD" id="cd05398">
    <property type="entry name" value="NT_ClassII-CCAase"/>
    <property type="match status" value="1"/>
</dbReference>
<evidence type="ECO:0000256" key="7">
    <source>
        <dbReference type="ARBA" id="ARBA00022842"/>
    </source>
</evidence>